<feature type="domain" description="Methyltransferase" evidence="1">
    <location>
        <begin position="52"/>
        <end position="148"/>
    </location>
</feature>
<dbReference type="AlphaFoldDB" id="A0A4R2GPE0"/>
<sequence length="282" mass="29921">MDKAPNAAQAEFWNAGAVCSWVDLHADLDRQFAPLSDQALAALRPAPGQRLLDVGCGCGANTVELAGRVGPQGAAVGVDISAPMLARARELAGERGAVNASFVEADAQIADLSAGGAPFDGVFSRFGVMFFDDPVAAFANIRRHMRKGATLAFICWRRPDENPVMLAPYRAALDAFPVKPPKTDPLAPGPFAFADARRIDSILGEAGFSAIDIRPHDQKVGGLPFEKALAQALRIGPLAGLLREQPEVADAARQRVAEALRRHETPDGVWLDAAVWVVSARA</sequence>
<dbReference type="CDD" id="cd02440">
    <property type="entry name" value="AdoMet_MTases"/>
    <property type="match status" value="1"/>
</dbReference>
<dbReference type="EMBL" id="SLWL01000012">
    <property type="protein sequence ID" value="TCO11428.1"/>
    <property type="molecule type" value="Genomic_DNA"/>
</dbReference>
<keyword evidence="2" id="KW-0808">Transferase</keyword>
<dbReference type="Pfam" id="PF13649">
    <property type="entry name" value="Methyltransf_25"/>
    <property type="match status" value="1"/>
</dbReference>
<keyword evidence="2" id="KW-0489">Methyltransferase</keyword>
<proteinExistence type="predicted"/>
<dbReference type="GO" id="GO:0032259">
    <property type="term" value="P:methylation"/>
    <property type="evidence" value="ECO:0007669"/>
    <property type="project" value="UniProtKB-KW"/>
</dbReference>
<evidence type="ECO:0000259" key="1">
    <source>
        <dbReference type="Pfam" id="PF13649"/>
    </source>
</evidence>
<evidence type="ECO:0000313" key="3">
    <source>
        <dbReference type="Proteomes" id="UP000294881"/>
    </source>
</evidence>
<dbReference type="RefSeq" id="WP_132008776.1">
    <property type="nucleotide sequence ID" value="NZ_JBHUNN010000002.1"/>
</dbReference>
<protein>
    <submittedName>
        <fullName evidence="2">Ubiquinone/menaquinone biosynthesis C-methylase UbiE</fullName>
    </submittedName>
</protein>
<reference evidence="2 3" key="1">
    <citation type="submission" date="2019-03" db="EMBL/GenBank/DDBJ databases">
        <title>Genomic Encyclopedia of Type Strains, Phase IV (KMG-IV): sequencing the most valuable type-strain genomes for metagenomic binning, comparative biology and taxonomic classification.</title>
        <authorList>
            <person name="Goeker M."/>
        </authorList>
    </citation>
    <scope>NUCLEOTIDE SEQUENCE [LARGE SCALE GENOMIC DNA]</scope>
    <source>
        <strain evidence="2 3">DSM 22958</strain>
    </source>
</reference>
<organism evidence="2 3">
    <name type="scientific">Camelimonas lactis</name>
    <dbReference type="NCBI Taxonomy" id="659006"/>
    <lineage>
        <taxon>Bacteria</taxon>
        <taxon>Pseudomonadati</taxon>
        <taxon>Pseudomonadota</taxon>
        <taxon>Alphaproteobacteria</taxon>
        <taxon>Hyphomicrobiales</taxon>
        <taxon>Chelatococcaceae</taxon>
        <taxon>Camelimonas</taxon>
    </lineage>
</organism>
<keyword evidence="2" id="KW-0830">Ubiquinone</keyword>
<accession>A0A4R2GPE0</accession>
<dbReference type="Gene3D" id="3.40.50.150">
    <property type="entry name" value="Vaccinia Virus protein VP39"/>
    <property type="match status" value="1"/>
</dbReference>
<dbReference type="Proteomes" id="UP000294881">
    <property type="component" value="Unassembled WGS sequence"/>
</dbReference>
<gene>
    <name evidence="2" type="ORF">EV666_11213</name>
</gene>
<keyword evidence="3" id="KW-1185">Reference proteome</keyword>
<dbReference type="InterPro" id="IPR041698">
    <property type="entry name" value="Methyltransf_25"/>
</dbReference>
<dbReference type="PANTHER" id="PTHR43591:SF97">
    <property type="entry name" value="CLASS I SAM-DEPENDENT METHYLTRANSFERASE"/>
    <property type="match status" value="1"/>
</dbReference>
<evidence type="ECO:0000313" key="2">
    <source>
        <dbReference type="EMBL" id="TCO11428.1"/>
    </source>
</evidence>
<dbReference type="InterPro" id="IPR029063">
    <property type="entry name" value="SAM-dependent_MTases_sf"/>
</dbReference>
<dbReference type="GO" id="GO:0008168">
    <property type="term" value="F:methyltransferase activity"/>
    <property type="evidence" value="ECO:0007669"/>
    <property type="project" value="UniProtKB-KW"/>
</dbReference>
<dbReference type="OrthoDB" id="9777638at2"/>
<dbReference type="SUPFAM" id="SSF53335">
    <property type="entry name" value="S-adenosyl-L-methionine-dependent methyltransferases"/>
    <property type="match status" value="1"/>
</dbReference>
<comment type="caution">
    <text evidence="2">The sequence shown here is derived from an EMBL/GenBank/DDBJ whole genome shotgun (WGS) entry which is preliminary data.</text>
</comment>
<name>A0A4R2GPE0_9HYPH</name>
<dbReference type="PANTHER" id="PTHR43591">
    <property type="entry name" value="METHYLTRANSFERASE"/>
    <property type="match status" value="1"/>
</dbReference>